<keyword evidence="3" id="KW-1185">Reference proteome</keyword>
<gene>
    <name evidence="2" type="ORF">EV193_104382</name>
</gene>
<dbReference type="GO" id="GO:0016874">
    <property type="term" value="F:ligase activity"/>
    <property type="evidence" value="ECO:0007669"/>
    <property type="project" value="UniProtKB-KW"/>
</dbReference>
<evidence type="ECO:0000259" key="1">
    <source>
        <dbReference type="Pfam" id="PF09414"/>
    </source>
</evidence>
<name>A0A4Q7KRX2_9PSEU</name>
<dbReference type="RefSeq" id="WP_130344734.1">
    <property type="nucleotide sequence ID" value="NZ_SGWQ01000004.1"/>
</dbReference>
<dbReference type="Proteomes" id="UP000294257">
    <property type="component" value="Unassembled WGS sequence"/>
</dbReference>
<dbReference type="AlphaFoldDB" id="A0A4Q7KRX2"/>
<reference evidence="2 3" key="1">
    <citation type="submission" date="2019-02" db="EMBL/GenBank/DDBJ databases">
        <title>Genomic Encyclopedia of Type Strains, Phase IV (KMG-IV): sequencing the most valuable type-strain genomes for metagenomic binning, comparative biology and taxonomic classification.</title>
        <authorList>
            <person name="Goeker M."/>
        </authorList>
    </citation>
    <scope>NUCLEOTIDE SEQUENCE [LARGE SCALE GENOMIC DNA]</scope>
    <source>
        <strain evidence="2 3">DSM 101727</strain>
    </source>
</reference>
<accession>A0A4Q7KRX2</accession>
<evidence type="ECO:0000313" key="3">
    <source>
        <dbReference type="Proteomes" id="UP000294257"/>
    </source>
</evidence>
<feature type="domain" description="RNA ligase" evidence="1">
    <location>
        <begin position="15"/>
        <end position="198"/>
    </location>
</feature>
<dbReference type="OrthoDB" id="9255590at2"/>
<organism evidence="2 3">
    <name type="scientific">Herbihabitans rhizosphaerae</name>
    <dbReference type="NCBI Taxonomy" id="1872711"/>
    <lineage>
        <taxon>Bacteria</taxon>
        <taxon>Bacillati</taxon>
        <taxon>Actinomycetota</taxon>
        <taxon>Actinomycetes</taxon>
        <taxon>Pseudonocardiales</taxon>
        <taxon>Pseudonocardiaceae</taxon>
        <taxon>Herbihabitans</taxon>
    </lineage>
</organism>
<comment type="caution">
    <text evidence="2">The sequence shown here is derived from an EMBL/GenBank/DDBJ whole genome shotgun (WGS) entry which is preliminary data.</text>
</comment>
<dbReference type="SUPFAM" id="SSF56091">
    <property type="entry name" value="DNA ligase/mRNA capping enzyme, catalytic domain"/>
    <property type="match status" value="1"/>
</dbReference>
<evidence type="ECO:0000313" key="2">
    <source>
        <dbReference type="EMBL" id="RZS39166.1"/>
    </source>
</evidence>
<proteinExistence type="predicted"/>
<keyword evidence="2" id="KW-0436">Ligase</keyword>
<dbReference type="EMBL" id="SGWQ01000004">
    <property type="protein sequence ID" value="RZS39166.1"/>
    <property type="molecule type" value="Genomic_DNA"/>
</dbReference>
<dbReference type="InterPro" id="IPR021122">
    <property type="entry name" value="RNA_ligase_dom_REL/Rnl2"/>
</dbReference>
<dbReference type="Pfam" id="PF09414">
    <property type="entry name" value="RNA_ligase"/>
    <property type="match status" value="1"/>
</dbReference>
<protein>
    <submittedName>
        <fullName evidence="2">RNA ligase</fullName>
    </submittedName>
</protein>
<sequence>MEFREWPKTPRLYKDMIVTEKIDGTNACVVVSEHAFGTHIGGPPPGTALVVGPDKMNAGGPVVEYLVGAQSRKRRITPEDDNFGFARWVRDHAPELARTLDAGYHYGEWWGSGIQRGYDLPKGEKRFALFNVSRYADVDTAAVPGLGLVPVLVTGPFSTRIVSECVADLQVLGSFAAPGYPRPEGVIVYHTAASQVFKAFCEY</sequence>